<dbReference type="InterPro" id="IPR036291">
    <property type="entry name" value="NAD(P)-bd_dom_sf"/>
</dbReference>
<dbReference type="Pfam" id="PF00106">
    <property type="entry name" value="adh_short"/>
    <property type="match status" value="1"/>
</dbReference>
<dbReference type="OrthoDB" id="161871at2157"/>
<evidence type="ECO:0000313" key="5">
    <source>
        <dbReference type="EMBL" id="EMA49570.1"/>
    </source>
</evidence>
<evidence type="ECO:0000313" key="6">
    <source>
        <dbReference type="Proteomes" id="UP000011680"/>
    </source>
</evidence>
<dbReference type="PROSITE" id="PS00061">
    <property type="entry name" value="ADH_SHORT"/>
    <property type="match status" value="1"/>
</dbReference>
<name>M0MYU5_9EURY</name>
<reference evidence="5 6" key="1">
    <citation type="journal article" date="2014" name="PLoS Genet.">
        <title>Phylogenetically driven sequencing of extremely halophilic archaea reveals strategies for static and dynamic osmo-response.</title>
        <authorList>
            <person name="Becker E.A."/>
            <person name="Seitzer P.M."/>
            <person name="Tritt A."/>
            <person name="Larsen D."/>
            <person name="Krusor M."/>
            <person name="Yao A.I."/>
            <person name="Wu D."/>
            <person name="Madern D."/>
            <person name="Eisen J.A."/>
            <person name="Darling A.E."/>
            <person name="Facciotti M.T."/>
        </authorList>
    </citation>
    <scope>NUCLEOTIDE SEQUENCE [LARGE SCALE GENOMIC DNA]</scope>
    <source>
        <strain evidence="5 6">JCM 13552</strain>
    </source>
</reference>
<accession>M0MYU5</accession>
<keyword evidence="2" id="KW-0560">Oxidoreductase</keyword>
<dbReference type="AlphaFoldDB" id="M0MYU5"/>
<dbReference type="RefSeq" id="WP_007742863.1">
    <property type="nucleotide sequence ID" value="NZ_AOMF01000174.1"/>
</dbReference>
<dbReference type="GO" id="GO:0016616">
    <property type="term" value="F:oxidoreductase activity, acting on the CH-OH group of donors, NAD or NADP as acceptor"/>
    <property type="evidence" value="ECO:0007669"/>
    <property type="project" value="UniProtKB-ARBA"/>
</dbReference>
<keyword evidence="6" id="KW-1185">Reference proteome</keyword>
<evidence type="ECO:0000259" key="4">
    <source>
        <dbReference type="SMART" id="SM00822"/>
    </source>
</evidence>
<dbReference type="InterPro" id="IPR057326">
    <property type="entry name" value="KR_dom"/>
</dbReference>
<dbReference type="PRINTS" id="PR00080">
    <property type="entry name" value="SDRFAMILY"/>
</dbReference>
<organism evidence="5 6">
    <name type="scientific">Halococcus thailandensis JCM 13552</name>
    <dbReference type="NCBI Taxonomy" id="1227457"/>
    <lineage>
        <taxon>Archaea</taxon>
        <taxon>Methanobacteriati</taxon>
        <taxon>Methanobacteriota</taxon>
        <taxon>Stenosarchaea group</taxon>
        <taxon>Halobacteria</taxon>
        <taxon>Halobacteriales</taxon>
        <taxon>Halococcaceae</taxon>
        <taxon>Halococcus</taxon>
    </lineage>
</organism>
<evidence type="ECO:0000256" key="1">
    <source>
        <dbReference type="ARBA" id="ARBA00006484"/>
    </source>
</evidence>
<dbReference type="SUPFAM" id="SSF51735">
    <property type="entry name" value="NAD(P)-binding Rossmann-fold domains"/>
    <property type="match status" value="1"/>
</dbReference>
<sequence length="251" mass="25553">MDDATGELDGTVALVTGASSGIGAATAETLAAAGADVALAARRADRLETLATAIENDGGTALAIPTDVTDRAAVEEMIARTTEAFGGIDALVNNAGVMLPAPVERADRDDWRQMVEVNLLGTMTVTRAALPALRAGDGGHVVALSSDAIQSPSARFGAYAATKAGVVAFADSLRAEVADDGVRVTVVEPGVTDTELPDRITDEGTKADVETLVASMRALDGEDVAAAVQYALTRPAHVSVDQLTVRPTDAG</sequence>
<dbReference type="STRING" id="1227457.C451_18578"/>
<dbReference type="PATRIC" id="fig|1227457.3.peg.3635"/>
<dbReference type="PANTHER" id="PTHR44196">
    <property type="entry name" value="DEHYDROGENASE/REDUCTASE SDR FAMILY MEMBER 7B"/>
    <property type="match status" value="1"/>
</dbReference>
<proteinExistence type="inferred from homology"/>
<dbReference type="PRINTS" id="PR00081">
    <property type="entry name" value="GDHRDH"/>
</dbReference>
<dbReference type="InterPro" id="IPR020904">
    <property type="entry name" value="Sc_DH/Rdtase_CS"/>
</dbReference>
<dbReference type="Gene3D" id="3.40.50.720">
    <property type="entry name" value="NAD(P)-binding Rossmann-like Domain"/>
    <property type="match status" value="1"/>
</dbReference>
<evidence type="ECO:0000256" key="2">
    <source>
        <dbReference type="ARBA" id="ARBA00023002"/>
    </source>
</evidence>
<feature type="domain" description="Ketoreductase" evidence="4">
    <location>
        <begin position="11"/>
        <end position="194"/>
    </location>
</feature>
<dbReference type="SMART" id="SM00822">
    <property type="entry name" value="PKS_KR"/>
    <property type="match status" value="1"/>
</dbReference>
<evidence type="ECO:0000256" key="3">
    <source>
        <dbReference type="RuleBase" id="RU000363"/>
    </source>
</evidence>
<dbReference type="GO" id="GO:0016020">
    <property type="term" value="C:membrane"/>
    <property type="evidence" value="ECO:0007669"/>
    <property type="project" value="TreeGrafter"/>
</dbReference>
<dbReference type="InterPro" id="IPR002347">
    <property type="entry name" value="SDR_fam"/>
</dbReference>
<dbReference type="FunFam" id="3.40.50.720:FF:000047">
    <property type="entry name" value="NADP-dependent L-serine/L-allo-threonine dehydrogenase"/>
    <property type="match status" value="1"/>
</dbReference>
<dbReference type="PANTHER" id="PTHR44196:SF1">
    <property type="entry name" value="DEHYDROGENASE_REDUCTASE SDR FAMILY MEMBER 7B"/>
    <property type="match status" value="1"/>
</dbReference>
<protein>
    <submittedName>
        <fullName evidence="5">Oxidoreductase (Short-chain dehydrogenase family) protein</fullName>
    </submittedName>
</protein>
<gene>
    <name evidence="5" type="ORF">C451_18578</name>
</gene>
<comment type="caution">
    <text evidence="5">The sequence shown here is derived from an EMBL/GenBank/DDBJ whole genome shotgun (WGS) entry which is preliminary data.</text>
</comment>
<dbReference type="Proteomes" id="UP000011680">
    <property type="component" value="Unassembled WGS sequence"/>
</dbReference>
<dbReference type="eggNOG" id="arCOG01265">
    <property type="taxonomic scope" value="Archaea"/>
</dbReference>
<dbReference type="EMBL" id="AOMF01000174">
    <property type="protein sequence ID" value="EMA49570.1"/>
    <property type="molecule type" value="Genomic_DNA"/>
</dbReference>
<comment type="similarity">
    <text evidence="1 3">Belongs to the short-chain dehydrogenases/reductases (SDR) family.</text>
</comment>